<evidence type="ECO:0000313" key="2">
    <source>
        <dbReference type="EMBL" id="KAK0392912.1"/>
    </source>
</evidence>
<feature type="compositionally biased region" description="Polar residues" evidence="1">
    <location>
        <begin position="14"/>
        <end position="23"/>
    </location>
</feature>
<proteinExistence type="predicted"/>
<feature type="compositionally biased region" description="Polar residues" evidence="1">
    <location>
        <begin position="73"/>
        <end position="82"/>
    </location>
</feature>
<name>A0AA39LD75_SARSR</name>
<feature type="region of interest" description="Disordered" evidence="1">
    <location>
        <begin position="1"/>
        <end position="137"/>
    </location>
</feature>
<comment type="caution">
    <text evidence="2">The sequence shown here is derived from an EMBL/GenBank/DDBJ whole genome shotgun (WGS) entry which is preliminary data.</text>
</comment>
<protein>
    <submittedName>
        <fullName evidence="2">Uncharacterized protein</fullName>
    </submittedName>
</protein>
<dbReference type="Proteomes" id="UP001175261">
    <property type="component" value="Unassembled WGS sequence"/>
</dbReference>
<evidence type="ECO:0000256" key="1">
    <source>
        <dbReference type="SAM" id="MobiDB-lite"/>
    </source>
</evidence>
<evidence type="ECO:0000313" key="3">
    <source>
        <dbReference type="Proteomes" id="UP001175261"/>
    </source>
</evidence>
<keyword evidence="3" id="KW-1185">Reference proteome</keyword>
<gene>
    <name evidence="2" type="ORF">NLU13_2406</name>
</gene>
<reference evidence="2" key="1">
    <citation type="submission" date="2022-10" db="EMBL/GenBank/DDBJ databases">
        <title>Determination and structural analysis of whole genome sequence of Sarocladium strictum F4-1.</title>
        <authorList>
            <person name="Hu L."/>
            <person name="Jiang Y."/>
        </authorList>
    </citation>
    <scope>NUCLEOTIDE SEQUENCE</scope>
    <source>
        <strain evidence="2">F4-1</strain>
    </source>
</reference>
<organism evidence="2 3">
    <name type="scientific">Sarocladium strictum</name>
    <name type="common">Black bundle disease fungus</name>
    <name type="synonym">Acremonium strictum</name>
    <dbReference type="NCBI Taxonomy" id="5046"/>
    <lineage>
        <taxon>Eukaryota</taxon>
        <taxon>Fungi</taxon>
        <taxon>Dikarya</taxon>
        <taxon>Ascomycota</taxon>
        <taxon>Pezizomycotina</taxon>
        <taxon>Sordariomycetes</taxon>
        <taxon>Hypocreomycetidae</taxon>
        <taxon>Hypocreales</taxon>
        <taxon>Sarocladiaceae</taxon>
        <taxon>Sarocladium</taxon>
    </lineage>
</organism>
<feature type="compositionally biased region" description="Basic and acidic residues" evidence="1">
    <location>
        <begin position="84"/>
        <end position="116"/>
    </location>
</feature>
<dbReference type="EMBL" id="JAPDFR010000001">
    <property type="protein sequence ID" value="KAK0392912.1"/>
    <property type="molecule type" value="Genomic_DNA"/>
</dbReference>
<sequence length="815" mass="92749">MGDPSSPWAGRLRSSPTSFNPATDGQLESKASPRRSGSHDGLIYVPRSLSPDAELFSRSPPMSELGVRPSRSAPAQMTTFRFSQPEEHAPIESPRLHAEQDQPSHLSDESLLRDSDQLGGPPDIAAHAPHGTSGQAQPLRASLVSRFFRVLMGSRLRICLVAAFIATHMLAPMLYRYTHSGPNAAILRLDPFTNITEKIGKLATLLELPEPLNASSTDLISWELPEQTSPSSIMHHLARGNVSVAVCDIVRREWRKEVVKKFADPRSECYRRNSSYVLIDKDFENPMLHGVSPNDIFGPRDYRIFWDRYIPNFPPVPPPCQEELSPYTIPGLNVTGMLHLDHSCLRHTWKSFSQAQTEAKRIQTAVYLARNSLAAAIDEMLANTENRSDAAAPPAVATRPMMSEVEAFMRAINKMIFFPIQEGKFVLSSSLRGCQTNPNPGWASYIFKPKAADGSSDVMRSTCHTSQSQKTYERPTSVWWLYRLGSVLHVWDRIDKVYQLPHKLSSLDGPLDQGMRALARFCGDDEAGGGLHNGSWAEVCRLGLNPAWFEQHSAANEKAAQLWSELTAIKSKLHRPFLRLEWQRCALGSLWTMLHGILDDAPWYGLKHVNTPLGRMTTGYGRATDLRTWGGKLSTIHDRVVYVWHRDSWEEKSEQCGSWPPWQKLSWSLVDNDDILPRDSWTIRRYDDFGRLIPFHEEREEYFHTKTINRLNWEPAYRQRWCHGRTCHRLEPYLTWQLLKTIGKARALLWWWLPTPPSWWQRYSPFAWPEIEEVVQFIPRHGSFSEDLRNAASFLAVKNMSSEAYVKEEPPQEGG</sequence>
<accession>A0AA39LD75</accession>
<dbReference type="AlphaFoldDB" id="A0AA39LD75"/>